<dbReference type="AlphaFoldDB" id="A0A1F6FH36"/>
<dbReference type="Pfam" id="PF13470">
    <property type="entry name" value="PIN_3"/>
    <property type="match status" value="1"/>
</dbReference>
<evidence type="ECO:0000313" key="2">
    <source>
        <dbReference type="EMBL" id="OGG85170.1"/>
    </source>
</evidence>
<organism evidence="2 3">
    <name type="scientific">Candidatus Kaiserbacteria bacterium RIFCSPLOWO2_12_FULL_45_26</name>
    <dbReference type="NCBI Taxonomy" id="1798525"/>
    <lineage>
        <taxon>Bacteria</taxon>
        <taxon>Candidatus Kaiseribacteriota</taxon>
    </lineage>
</organism>
<dbReference type="NCBIfam" id="TIGR00305">
    <property type="entry name" value="putative toxin-antitoxin system toxin component, PIN family"/>
    <property type="match status" value="1"/>
</dbReference>
<feature type="domain" description="PIN" evidence="1">
    <location>
        <begin position="5"/>
        <end position="111"/>
    </location>
</feature>
<reference evidence="2 3" key="1">
    <citation type="journal article" date="2016" name="Nat. Commun.">
        <title>Thousands of microbial genomes shed light on interconnected biogeochemical processes in an aquifer system.</title>
        <authorList>
            <person name="Anantharaman K."/>
            <person name="Brown C.T."/>
            <person name="Hug L.A."/>
            <person name="Sharon I."/>
            <person name="Castelle C.J."/>
            <person name="Probst A.J."/>
            <person name="Thomas B.C."/>
            <person name="Singh A."/>
            <person name="Wilkins M.J."/>
            <person name="Karaoz U."/>
            <person name="Brodie E.L."/>
            <person name="Williams K.H."/>
            <person name="Hubbard S.S."/>
            <person name="Banfield J.F."/>
        </authorList>
    </citation>
    <scope>NUCLEOTIDE SEQUENCE [LARGE SCALE GENOMIC DNA]</scope>
</reference>
<dbReference type="InterPro" id="IPR029060">
    <property type="entry name" value="PIN-like_dom_sf"/>
</dbReference>
<dbReference type="SUPFAM" id="SSF88723">
    <property type="entry name" value="PIN domain-like"/>
    <property type="match status" value="1"/>
</dbReference>
<evidence type="ECO:0000313" key="3">
    <source>
        <dbReference type="Proteomes" id="UP000177325"/>
    </source>
</evidence>
<sequence length="137" mass="15371">MNSRRIVIDANVYLLALLFGGNPRQVVEVAFLEGHTVIMSEEIFTEMRKVINKKFPKFLNTYEVFESFLRQNAILIKLGGVVVTICRDSNDNMILETAVIGDCEYIITGDNDLLTLGSFKNIAVTTPAEVIKSKLLE</sequence>
<dbReference type="InterPro" id="IPR002716">
    <property type="entry name" value="PIN_dom"/>
</dbReference>
<protein>
    <submittedName>
        <fullName evidence="2">Putative toxin-antitoxin system toxin component, PIN family</fullName>
    </submittedName>
</protein>
<dbReference type="Proteomes" id="UP000177325">
    <property type="component" value="Unassembled WGS sequence"/>
</dbReference>
<accession>A0A1F6FH36</accession>
<comment type="caution">
    <text evidence="2">The sequence shown here is derived from an EMBL/GenBank/DDBJ whole genome shotgun (WGS) entry which is preliminary data.</text>
</comment>
<dbReference type="PANTHER" id="PTHR34610:SF3">
    <property type="entry name" value="SSL7007 PROTEIN"/>
    <property type="match status" value="1"/>
</dbReference>
<dbReference type="STRING" id="1798525.A3G90_03890"/>
<dbReference type="PANTHER" id="PTHR34610">
    <property type="entry name" value="SSL7007 PROTEIN"/>
    <property type="match status" value="1"/>
</dbReference>
<dbReference type="InterPro" id="IPR002850">
    <property type="entry name" value="PIN_toxin-like"/>
</dbReference>
<evidence type="ECO:0000259" key="1">
    <source>
        <dbReference type="Pfam" id="PF13470"/>
    </source>
</evidence>
<gene>
    <name evidence="2" type="ORF">A3G90_03890</name>
</gene>
<dbReference type="EMBL" id="MFMM01000001">
    <property type="protein sequence ID" value="OGG85170.1"/>
    <property type="molecule type" value="Genomic_DNA"/>
</dbReference>
<name>A0A1F6FH36_9BACT</name>
<proteinExistence type="predicted"/>